<reference evidence="11 12" key="1">
    <citation type="journal article" date="2017" name="Int. J. Parasitol.">
        <title>The genome of the protozoan parasite Cystoisospora suis and a reverse vaccinology approach to identify vaccine candidates.</title>
        <authorList>
            <person name="Palmieri N."/>
            <person name="Shrestha A."/>
            <person name="Ruttkowski B."/>
            <person name="Beck T."/>
            <person name="Vogl C."/>
            <person name="Tomley F."/>
            <person name="Blake D.P."/>
            <person name="Joachim A."/>
        </authorList>
    </citation>
    <scope>NUCLEOTIDE SEQUENCE [LARGE SCALE GENOMIC DNA]</scope>
    <source>
        <strain evidence="11 12">Wien I</strain>
    </source>
</reference>
<feature type="compositionally biased region" description="Polar residues" evidence="9">
    <location>
        <begin position="389"/>
        <end position="399"/>
    </location>
</feature>
<comment type="caution">
    <text evidence="11">The sequence shown here is derived from an EMBL/GenBank/DDBJ whole genome shotgun (WGS) entry which is preliminary data.</text>
</comment>
<dbReference type="EC" id="2.1.1.282" evidence="2"/>
<dbReference type="SUPFAM" id="SSF117281">
    <property type="entry name" value="Kelch motif"/>
    <property type="match status" value="1"/>
</dbReference>
<sequence>MAVFLSRKKQILAGLAASPCENGEAWPAPGDCNPDDVVARPLPTPRSEVRPLFSGGGTESPLQEPGCKPDKSLKGCIDRDLIAVCGLINTSPAFVTTSSCSGRLTVFQQGDRRSGSNTKKGGKIVYASHSTVDVSEAARTIVDRIKSGRPHYQVRKDLALTTPGGDASRDERSHLSLSVPAVPPARQVLPAPRALVDQPLIDLKFEPFVIHVECVDLSSARALLAAALTSGLKHSGISSAGPKRYIVALRGSQRLEVPIAVPSGSPSIRTAESAATIAADAAVVSTVLLVTPEYLELLLQVCNAKLQLNLEQISRLHEALRKLADECGPEAEPNGRAKGAERVGVISLVKNRRHRRKTTKTTKPGLIDDSSASEVAAPLADSLHFGPASSASPVCSTDPSRSHPGAERSSCVSVSCRQLGVSGLLDRRQLHLWGCACALEYPHLCVFGGFSRSRRSDSLLVYNLETSRWDERRACSPPDGPGSRVWSSLLSLGAGFLLLLFGRRGPGDACSDCWVVDTTTWRWIPVLFSDTHLGLCSDDQEKRSSRTSSPCNGDALRHGELGGHGFSGEGTISWQSSMSSMGCTAGSSLSSSAAEKSFHAPELNTRPKGRWRHAACVESTSWTNVANGLRGLAHVWVYGGVNGAQPISDYILGDLWRLTLTVDVPKGSSRPLRAVGRWTLIPRQGDDAPPSLHSLSMVSSSTHLYLFGGVSQNDATSGDPVSLQVLYTFELASATWRRVVTAPDGTPSKSTLDVSGFSGALTRESR</sequence>
<dbReference type="InterPro" id="IPR015915">
    <property type="entry name" value="Kelch-typ_b-propeller"/>
</dbReference>
<dbReference type="EMBL" id="MIGC01005883">
    <property type="protein sequence ID" value="PHJ16485.1"/>
    <property type="molecule type" value="Genomic_DNA"/>
</dbReference>
<keyword evidence="6" id="KW-0819">tRNA processing</keyword>
<evidence type="ECO:0000256" key="4">
    <source>
        <dbReference type="ARBA" id="ARBA00022679"/>
    </source>
</evidence>
<feature type="domain" description="tRNA wybutosine-synthesizing protein" evidence="10">
    <location>
        <begin position="66"/>
        <end position="321"/>
    </location>
</feature>
<comment type="catalytic activity">
    <reaction evidence="8">
        <text>4-demethyl-7-[(3S)-3-amino-3-carboxypropyl]wyosine(37) in tRNA(Phe) + S-adenosyl-L-methionine = 7-[(3S)-3-amino-3-carboxypropyl]wyosine(37) in tRNA(Phe) + S-adenosyl-L-homocysteine + H(+)</text>
        <dbReference type="Rhea" id="RHEA:36635"/>
        <dbReference type="Rhea" id="RHEA-COMP:10378"/>
        <dbReference type="Rhea" id="RHEA-COMP:10379"/>
        <dbReference type="ChEBI" id="CHEBI:15378"/>
        <dbReference type="ChEBI" id="CHEBI:57856"/>
        <dbReference type="ChEBI" id="CHEBI:59789"/>
        <dbReference type="ChEBI" id="CHEBI:73543"/>
        <dbReference type="ChEBI" id="CHEBI:73550"/>
        <dbReference type="EC" id="2.1.1.282"/>
    </reaction>
</comment>
<dbReference type="OrthoDB" id="329099at2759"/>
<dbReference type="Gene3D" id="2.120.10.80">
    <property type="entry name" value="Kelch-type beta propeller"/>
    <property type="match status" value="2"/>
</dbReference>
<feature type="region of interest" description="Disordered" evidence="9">
    <location>
        <begin position="388"/>
        <end position="408"/>
    </location>
</feature>
<evidence type="ECO:0000313" key="12">
    <source>
        <dbReference type="Proteomes" id="UP000221165"/>
    </source>
</evidence>
<organism evidence="11 12">
    <name type="scientific">Cystoisospora suis</name>
    <dbReference type="NCBI Taxonomy" id="483139"/>
    <lineage>
        <taxon>Eukaryota</taxon>
        <taxon>Sar</taxon>
        <taxon>Alveolata</taxon>
        <taxon>Apicomplexa</taxon>
        <taxon>Conoidasida</taxon>
        <taxon>Coccidia</taxon>
        <taxon>Eucoccidiorida</taxon>
        <taxon>Eimeriorina</taxon>
        <taxon>Sarcocystidae</taxon>
        <taxon>Cystoisospora</taxon>
    </lineage>
</organism>
<evidence type="ECO:0000313" key="11">
    <source>
        <dbReference type="EMBL" id="PHJ16485.1"/>
    </source>
</evidence>
<gene>
    <name evidence="11" type="ORF">CSUI_009702</name>
</gene>
<protein>
    <recommendedName>
        <fullName evidence="2">tRNA(Phe) 7-[(3-amino-3-carboxypropyl)-4-demethylwyosine(37)-N(4)]-methyltransferase</fullName>
        <ecNumber evidence="2">2.1.1.282</ecNumber>
    </recommendedName>
    <alternativeName>
        <fullName evidence="7">tRNA(Phe) 7-((3-amino-3-carboxypropyl)-4-demethylwyosine(37)-N(4))-methyltransferase</fullName>
    </alternativeName>
</protein>
<evidence type="ECO:0000256" key="7">
    <source>
        <dbReference type="ARBA" id="ARBA00030554"/>
    </source>
</evidence>
<proteinExistence type="inferred from homology"/>
<dbReference type="Proteomes" id="UP000221165">
    <property type="component" value="Unassembled WGS sequence"/>
</dbReference>
<evidence type="ECO:0000256" key="5">
    <source>
        <dbReference type="ARBA" id="ARBA00022691"/>
    </source>
</evidence>
<keyword evidence="4" id="KW-0808">Transferase</keyword>
<accession>A0A2C6KJ26</accession>
<keyword evidence="5" id="KW-0949">S-adenosyl-L-methionine</keyword>
<dbReference type="GO" id="GO:0008168">
    <property type="term" value="F:methyltransferase activity"/>
    <property type="evidence" value="ECO:0007669"/>
    <property type="project" value="UniProtKB-KW"/>
</dbReference>
<feature type="region of interest" description="Disordered" evidence="9">
    <location>
        <begin position="45"/>
        <end position="67"/>
    </location>
</feature>
<evidence type="ECO:0000256" key="1">
    <source>
        <dbReference type="ARBA" id="ARBA00008569"/>
    </source>
</evidence>
<dbReference type="PANTHER" id="PTHR48418">
    <property type="entry name" value="TRNA WYBUTOSINE-SYNTHESIZING PROTEIN 3"/>
    <property type="match status" value="1"/>
</dbReference>
<evidence type="ECO:0000256" key="2">
    <source>
        <dbReference type="ARBA" id="ARBA00012750"/>
    </source>
</evidence>
<evidence type="ECO:0000256" key="3">
    <source>
        <dbReference type="ARBA" id="ARBA00022603"/>
    </source>
</evidence>
<evidence type="ECO:0000256" key="9">
    <source>
        <dbReference type="SAM" id="MobiDB-lite"/>
    </source>
</evidence>
<dbReference type="GO" id="GO:0008033">
    <property type="term" value="P:tRNA processing"/>
    <property type="evidence" value="ECO:0007669"/>
    <property type="project" value="UniProtKB-KW"/>
</dbReference>
<evidence type="ECO:0000259" key="10">
    <source>
        <dbReference type="Pfam" id="PF02676"/>
    </source>
</evidence>
<evidence type="ECO:0000256" key="8">
    <source>
        <dbReference type="ARBA" id="ARBA00049202"/>
    </source>
</evidence>
<dbReference type="VEuPathDB" id="ToxoDB:CSUI_009702"/>
<dbReference type="GO" id="GO:0032259">
    <property type="term" value="P:methylation"/>
    <property type="evidence" value="ECO:0007669"/>
    <property type="project" value="UniProtKB-KW"/>
</dbReference>
<dbReference type="SUPFAM" id="SSF111278">
    <property type="entry name" value="SSo0622-like"/>
    <property type="match status" value="1"/>
</dbReference>
<evidence type="ECO:0000256" key="6">
    <source>
        <dbReference type="ARBA" id="ARBA00022694"/>
    </source>
</evidence>
<keyword evidence="3" id="KW-0489">Methyltransferase</keyword>
<name>A0A2C6KJ26_9APIC</name>
<feature type="region of interest" description="Disordered" evidence="9">
    <location>
        <begin position="744"/>
        <end position="766"/>
    </location>
</feature>
<dbReference type="InterPro" id="IPR003827">
    <property type="entry name" value="tRNA_yW-synthesising"/>
</dbReference>
<dbReference type="Gene3D" id="3.30.1960.10">
    <property type="entry name" value="tRNA wybutosine-synthesizing-like"/>
    <property type="match status" value="1"/>
</dbReference>
<dbReference type="AlphaFoldDB" id="A0A2C6KJ26"/>
<dbReference type="RefSeq" id="XP_067918214.1">
    <property type="nucleotide sequence ID" value="XM_068069813.1"/>
</dbReference>
<dbReference type="PANTHER" id="PTHR48418:SF1">
    <property type="entry name" value="TRNA WYBUTOSINE-SYNTHESIZING PROTEIN 3"/>
    <property type="match status" value="1"/>
</dbReference>
<dbReference type="Pfam" id="PF02676">
    <property type="entry name" value="TYW3"/>
    <property type="match status" value="1"/>
</dbReference>
<comment type="similarity">
    <text evidence="1">Belongs to the TYW3 family.</text>
</comment>
<dbReference type="GeneID" id="94433024"/>
<keyword evidence="12" id="KW-1185">Reference proteome</keyword>
<dbReference type="InterPro" id="IPR036602">
    <property type="entry name" value="tRNA_yW-synthesising-like_sf"/>
</dbReference>